<dbReference type="EMBL" id="JAKIJS010000001">
    <property type="protein sequence ID" value="MCF6137184.1"/>
    <property type="molecule type" value="Genomic_DNA"/>
</dbReference>
<dbReference type="RefSeq" id="WP_236337809.1">
    <property type="nucleotide sequence ID" value="NZ_JAKIJS010000001.1"/>
</dbReference>
<name>A0ABS9GWW6_9BACL</name>
<protein>
    <submittedName>
        <fullName evidence="1">Dipeptidase</fullName>
    </submittedName>
</protein>
<dbReference type="PANTHER" id="PTHR10443">
    <property type="entry name" value="MICROSOMAL DIPEPTIDASE"/>
    <property type="match status" value="1"/>
</dbReference>
<dbReference type="Proteomes" id="UP001649381">
    <property type="component" value="Unassembled WGS sequence"/>
</dbReference>
<dbReference type="Pfam" id="PF01244">
    <property type="entry name" value="Peptidase_M19"/>
    <property type="match status" value="1"/>
</dbReference>
<dbReference type="PROSITE" id="PS51365">
    <property type="entry name" value="RENAL_DIPEPTIDASE_2"/>
    <property type="match status" value="1"/>
</dbReference>
<comment type="caution">
    <text evidence="1">The sequence shown here is derived from an EMBL/GenBank/DDBJ whole genome shotgun (WGS) entry which is preliminary data.</text>
</comment>
<dbReference type="Gene3D" id="3.20.20.140">
    <property type="entry name" value="Metal-dependent hydrolases"/>
    <property type="match status" value="1"/>
</dbReference>
<dbReference type="InterPro" id="IPR008257">
    <property type="entry name" value="Pept_M19"/>
</dbReference>
<organism evidence="1 2">
    <name type="scientific">Pseudalkalibacillus berkeleyi</name>
    <dbReference type="NCBI Taxonomy" id="1069813"/>
    <lineage>
        <taxon>Bacteria</taxon>
        <taxon>Bacillati</taxon>
        <taxon>Bacillota</taxon>
        <taxon>Bacilli</taxon>
        <taxon>Bacillales</taxon>
        <taxon>Fictibacillaceae</taxon>
        <taxon>Pseudalkalibacillus</taxon>
    </lineage>
</organism>
<proteinExistence type="predicted"/>
<dbReference type="PANTHER" id="PTHR10443:SF12">
    <property type="entry name" value="DIPEPTIDASE"/>
    <property type="match status" value="1"/>
</dbReference>
<accession>A0ABS9GWW6</accession>
<evidence type="ECO:0000313" key="2">
    <source>
        <dbReference type="Proteomes" id="UP001649381"/>
    </source>
</evidence>
<dbReference type="CDD" id="cd01301">
    <property type="entry name" value="rDP_like"/>
    <property type="match status" value="1"/>
</dbReference>
<sequence length="306" mass="34507">MVFDAHCDALLKMWRDPQLTLRSSNDLQVSYQGMKCVGSKVQCFAIFVPDDVVGDARFQAAIDMIHIFHEKVVKPYPDLKMVSSKEDILQLREHEVGVMLTLEGCGPVANDLTRLSTLIQLGVRSVGLTWNYANDLADGVLEERQSGLSNLGKQAVQLLHKEKVWTDVSHLTEAGFWDVLQHTNYVIASHSNVRALCNHPRNLNDQQIKALIKKNSVIGITFVPYFLSERSPVYMNEVIKHIDYVASMGGVNNIGFGSDFDGISETVRGLESIFGYESLINELLKHFSEDNVRGFCFNNFYNRICF</sequence>
<gene>
    <name evidence="1" type="ORF">L2716_05520</name>
</gene>
<evidence type="ECO:0000313" key="1">
    <source>
        <dbReference type="EMBL" id="MCF6137184.1"/>
    </source>
</evidence>
<reference evidence="1 2" key="1">
    <citation type="submission" date="2022-01" db="EMBL/GenBank/DDBJ databases">
        <title>Alkalihalobacillus sp. EGI L200015, a novel bacterium isolated from a salt lake sediment.</title>
        <authorList>
            <person name="Gao L."/>
            <person name="Fang B.-Z."/>
            <person name="Li W.-J."/>
        </authorList>
    </citation>
    <scope>NUCLEOTIDE SEQUENCE [LARGE SCALE GENOMIC DNA]</scope>
    <source>
        <strain evidence="1 2">KCTC 12718</strain>
    </source>
</reference>
<keyword evidence="2" id="KW-1185">Reference proteome</keyword>
<dbReference type="SUPFAM" id="SSF51556">
    <property type="entry name" value="Metallo-dependent hydrolases"/>
    <property type="match status" value="1"/>
</dbReference>
<dbReference type="InterPro" id="IPR032466">
    <property type="entry name" value="Metal_Hydrolase"/>
</dbReference>